<feature type="domain" description="Histidine kinase" evidence="7">
    <location>
        <begin position="546"/>
        <end position="763"/>
    </location>
</feature>
<evidence type="ECO:0000256" key="6">
    <source>
        <dbReference type="SAM" id="Phobius"/>
    </source>
</evidence>
<dbReference type="InterPro" id="IPR003661">
    <property type="entry name" value="HisK_dim/P_dom"/>
</dbReference>
<keyword evidence="6" id="KW-0812">Transmembrane</keyword>
<dbReference type="FunFam" id="3.30.565.10:FF:000006">
    <property type="entry name" value="Sensor histidine kinase WalK"/>
    <property type="match status" value="1"/>
</dbReference>
<accession>A0A413T5I1</accession>
<keyword evidence="6" id="KW-0472">Membrane</keyword>
<name>A0A413T5I1_9BACT</name>
<feature type="transmembrane region" description="Helical" evidence="6">
    <location>
        <begin position="287"/>
        <end position="307"/>
    </location>
</feature>
<dbReference type="RefSeq" id="WP_118399847.1">
    <property type="nucleotide sequence ID" value="NZ_CABJGD010000001.1"/>
</dbReference>
<dbReference type="EC" id="2.7.13.3" evidence="2"/>
<protein>
    <recommendedName>
        <fullName evidence="2">histidine kinase</fullName>
        <ecNumber evidence="2">2.7.13.3</ecNumber>
    </recommendedName>
</protein>
<dbReference type="GO" id="GO:0009927">
    <property type="term" value="F:histidine phosphotransfer kinase activity"/>
    <property type="evidence" value="ECO:0007669"/>
    <property type="project" value="TreeGrafter"/>
</dbReference>
<evidence type="ECO:0000256" key="5">
    <source>
        <dbReference type="ARBA" id="ARBA00022777"/>
    </source>
</evidence>
<organism evidence="8 9">
    <name type="scientific">Phocaeicola coprophilus</name>
    <dbReference type="NCBI Taxonomy" id="387090"/>
    <lineage>
        <taxon>Bacteria</taxon>
        <taxon>Pseudomonadati</taxon>
        <taxon>Bacteroidota</taxon>
        <taxon>Bacteroidia</taxon>
        <taxon>Bacteroidales</taxon>
        <taxon>Bacteroidaceae</taxon>
        <taxon>Phocaeicola</taxon>
    </lineage>
</organism>
<sequence>MNVKHILGLSFCTLLLIILFQQAGVWFAYHTQMQKTEAVLASSFKETFILVTDAQVNRLPYAEGTLTHMVYAPDSLRLNDEDRQFYYAEQTSVVLQDGYGLPESSLDSIRLTLGRILENERVEGSIYIRKLDAATGQTLQTSPAGIALPDQEGIGVLTSPRAFLHQGKGIAVEAIVDQQYFDHPSNLLFPGLTFLIAVLLTGTIALRMRLLQNLRHDVERQCEDFYRLAEQMAKPVRKMETYLHASCWAEAREQGQQVLADTEATLIRAKQEHARLRSHRFVWLHRLSWSMIPLAFILPALWGKYIYSEQWQIMNHEVQVCFEEAFVEENDLRHTRSLDVNHLRGTRKSFITGMTDYFRYQTDSLTSVLYRKTTDENDSVIYVPATPTSINGIYVSRKSMDLSEGICLYRAYGTQQLINERPVAVPPDMSRIDSLFHSFLSEAGLNVRSGVRMLRPAADQVISQTGDASIQRGSFVTTPLRLTEDASECVQGVVPGSVMTVIHSVWYLFLPLGMVFVFCLLCIVLLWRAWRQQRRLEQFRKDFTYSMIHDMKSPLQTILMGTQMLESGRLADKPEKMEKIGQAMNDECVRLLTLSGRVVMLTEIERGELQLHPVRMAILPLFNDLVTKFRLKASKPVEFDVVCSEDLRVTADPFCLQEVLSNLVDNALKYSGKEVRIRLSAEVAAGGVLQIKVGDNGIGIPQNQQMKIFNRFERVASGSHTTGASGFGLGLNFVWQVVQLQGGTISVKSTEGSGSEFTISLPL</sequence>
<dbReference type="InterPro" id="IPR036097">
    <property type="entry name" value="HisK_dim/P_sf"/>
</dbReference>
<gene>
    <name evidence="8" type="ORF">DW921_00970</name>
</gene>
<dbReference type="Gene3D" id="3.30.565.10">
    <property type="entry name" value="Histidine kinase-like ATPase, C-terminal domain"/>
    <property type="match status" value="1"/>
</dbReference>
<keyword evidence="4" id="KW-0808">Transferase</keyword>
<evidence type="ECO:0000256" key="4">
    <source>
        <dbReference type="ARBA" id="ARBA00022679"/>
    </source>
</evidence>
<evidence type="ECO:0000313" key="9">
    <source>
        <dbReference type="Proteomes" id="UP000283855"/>
    </source>
</evidence>
<dbReference type="CDD" id="cd00082">
    <property type="entry name" value="HisKA"/>
    <property type="match status" value="1"/>
</dbReference>
<feature type="transmembrane region" description="Helical" evidence="6">
    <location>
        <begin position="187"/>
        <end position="206"/>
    </location>
</feature>
<evidence type="ECO:0000256" key="2">
    <source>
        <dbReference type="ARBA" id="ARBA00012438"/>
    </source>
</evidence>
<evidence type="ECO:0000256" key="1">
    <source>
        <dbReference type="ARBA" id="ARBA00000085"/>
    </source>
</evidence>
<dbReference type="InterPro" id="IPR005467">
    <property type="entry name" value="His_kinase_dom"/>
</dbReference>
<dbReference type="PANTHER" id="PTHR43047">
    <property type="entry name" value="TWO-COMPONENT HISTIDINE PROTEIN KINASE"/>
    <property type="match status" value="1"/>
</dbReference>
<dbReference type="GO" id="GO:0005886">
    <property type="term" value="C:plasma membrane"/>
    <property type="evidence" value="ECO:0007669"/>
    <property type="project" value="TreeGrafter"/>
</dbReference>
<dbReference type="InterPro" id="IPR004358">
    <property type="entry name" value="Sig_transdc_His_kin-like_C"/>
</dbReference>
<evidence type="ECO:0000256" key="3">
    <source>
        <dbReference type="ARBA" id="ARBA00022553"/>
    </source>
</evidence>
<dbReference type="PROSITE" id="PS50109">
    <property type="entry name" value="HIS_KIN"/>
    <property type="match status" value="1"/>
</dbReference>
<comment type="catalytic activity">
    <reaction evidence="1">
        <text>ATP + protein L-histidine = ADP + protein N-phospho-L-histidine.</text>
        <dbReference type="EC" id="2.7.13.3"/>
    </reaction>
</comment>
<keyword evidence="6" id="KW-1133">Transmembrane helix</keyword>
<keyword evidence="3" id="KW-0597">Phosphoprotein</keyword>
<comment type="caution">
    <text evidence="8">The sequence shown here is derived from an EMBL/GenBank/DDBJ whole genome shotgun (WGS) entry which is preliminary data.</text>
</comment>
<dbReference type="InterPro" id="IPR003594">
    <property type="entry name" value="HATPase_dom"/>
</dbReference>
<reference evidence="8 9" key="1">
    <citation type="submission" date="2018-08" db="EMBL/GenBank/DDBJ databases">
        <title>A genome reference for cultivated species of the human gut microbiota.</title>
        <authorList>
            <person name="Zou Y."/>
            <person name="Xue W."/>
            <person name="Luo G."/>
        </authorList>
    </citation>
    <scope>NUCLEOTIDE SEQUENCE [LARGE SCALE GENOMIC DNA]</scope>
    <source>
        <strain evidence="8 9">AM42-38</strain>
    </source>
</reference>
<dbReference type="SUPFAM" id="SSF47384">
    <property type="entry name" value="Homodimeric domain of signal transducing histidine kinase"/>
    <property type="match status" value="1"/>
</dbReference>
<evidence type="ECO:0000259" key="7">
    <source>
        <dbReference type="PROSITE" id="PS50109"/>
    </source>
</evidence>
<dbReference type="AlphaFoldDB" id="A0A413T5I1"/>
<dbReference type="PRINTS" id="PR00344">
    <property type="entry name" value="BCTRLSENSOR"/>
</dbReference>
<proteinExistence type="predicted"/>
<dbReference type="GO" id="GO:0000155">
    <property type="term" value="F:phosphorelay sensor kinase activity"/>
    <property type="evidence" value="ECO:0007669"/>
    <property type="project" value="InterPro"/>
</dbReference>
<dbReference type="SUPFAM" id="SSF55874">
    <property type="entry name" value="ATPase domain of HSP90 chaperone/DNA topoisomerase II/histidine kinase"/>
    <property type="match status" value="1"/>
</dbReference>
<dbReference type="CDD" id="cd00075">
    <property type="entry name" value="HATPase"/>
    <property type="match status" value="1"/>
</dbReference>
<dbReference type="SMART" id="SM00387">
    <property type="entry name" value="HATPase_c"/>
    <property type="match status" value="1"/>
</dbReference>
<keyword evidence="5 8" id="KW-0418">Kinase</keyword>
<feature type="transmembrane region" description="Helical" evidence="6">
    <location>
        <begin position="505"/>
        <end position="530"/>
    </location>
</feature>
<dbReference type="InterPro" id="IPR036890">
    <property type="entry name" value="HATPase_C_sf"/>
</dbReference>
<dbReference type="EMBL" id="QSFT01000001">
    <property type="protein sequence ID" value="RHA79063.1"/>
    <property type="molecule type" value="Genomic_DNA"/>
</dbReference>
<dbReference type="PANTHER" id="PTHR43047:SF72">
    <property type="entry name" value="OSMOSENSING HISTIDINE PROTEIN KINASE SLN1"/>
    <property type="match status" value="1"/>
</dbReference>
<dbReference type="Pfam" id="PF02518">
    <property type="entry name" value="HATPase_c"/>
    <property type="match status" value="1"/>
</dbReference>
<dbReference type="Gene3D" id="1.10.287.130">
    <property type="match status" value="1"/>
</dbReference>
<dbReference type="SMART" id="SM00388">
    <property type="entry name" value="HisKA"/>
    <property type="match status" value="1"/>
</dbReference>
<dbReference type="Proteomes" id="UP000283855">
    <property type="component" value="Unassembled WGS sequence"/>
</dbReference>
<evidence type="ECO:0000313" key="8">
    <source>
        <dbReference type="EMBL" id="RHA79063.1"/>
    </source>
</evidence>